<dbReference type="InterPro" id="IPR011827">
    <property type="entry name" value="LeuD_type2/HacB/DmdB"/>
</dbReference>
<dbReference type="GO" id="GO:0009098">
    <property type="term" value="P:L-leucine biosynthetic process"/>
    <property type="evidence" value="ECO:0007669"/>
    <property type="project" value="UniProtKB-UniRule"/>
</dbReference>
<dbReference type="RefSeq" id="WP_237377376.1">
    <property type="nucleotide sequence ID" value="NZ_CP071793.1"/>
</dbReference>
<dbReference type="GO" id="GO:0003861">
    <property type="term" value="F:3-isopropylmalate dehydratase activity"/>
    <property type="evidence" value="ECO:0007669"/>
    <property type="project" value="UniProtKB-UniRule"/>
</dbReference>
<comment type="catalytic activity">
    <reaction evidence="1 6">
        <text>(2R,3S)-3-isopropylmalate = (2S)-2-isopropylmalate</text>
        <dbReference type="Rhea" id="RHEA:32287"/>
        <dbReference type="ChEBI" id="CHEBI:1178"/>
        <dbReference type="ChEBI" id="CHEBI:35121"/>
        <dbReference type="EC" id="4.2.1.33"/>
    </reaction>
</comment>
<evidence type="ECO:0000256" key="2">
    <source>
        <dbReference type="ARBA" id="ARBA00002695"/>
    </source>
</evidence>
<evidence type="ECO:0000313" key="8">
    <source>
        <dbReference type="EMBL" id="QTD47709.1"/>
    </source>
</evidence>
<sequence length="170" mass="18524">MVRIWKFGTDVDTDQIVPGRYAPYMRPNDDVADAAFIEARPDFNRDAAPGDIMVAGPNFGCGSSREYAPLALRRRGVGAIIAPSFARIFFRNAINLGIPLYVSSEVGEFVEDGDRAVLDAERGVLVVGDREIRLPPLPSFARTIVEAGGIVAYVREHGRFPDADGERAVS</sequence>
<dbReference type="Gene3D" id="3.20.19.10">
    <property type="entry name" value="Aconitase, domain 4"/>
    <property type="match status" value="1"/>
</dbReference>
<feature type="domain" description="Aconitase A/isopropylmalate dehydratase small subunit swivel" evidence="7">
    <location>
        <begin position="18"/>
        <end position="98"/>
    </location>
</feature>
<comment type="function">
    <text evidence="2 6">Catalyzes the isomerization between 2-isopropylmalate and 3-isopropylmalate, via the formation of 2-isopropylmaleate.</text>
</comment>
<evidence type="ECO:0000256" key="4">
    <source>
        <dbReference type="ARBA" id="ARBA00011271"/>
    </source>
</evidence>
<dbReference type="EC" id="4.2.1.33" evidence="6"/>
<dbReference type="Proteomes" id="UP000663929">
    <property type="component" value="Chromosome"/>
</dbReference>
<evidence type="ECO:0000256" key="6">
    <source>
        <dbReference type="HAMAP-Rule" id="MF_01032"/>
    </source>
</evidence>
<keyword evidence="6" id="KW-0432">Leucine biosynthesis</keyword>
<evidence type="ECO:0000313" key="9">
    <source>
        <dbReference type="Proteomes" id="UP000663929"/>
    </source>
</evidence>
<dbReference type="AlphaFoldDB" id="A0A8A4TC80"/>
<dbReference type="KEGG" id="scor:J3U87_19135"/>
<accession>A0A8A4TC80</accession>
<evidence type="ECO:0000259" key="7">
    <source>
        <dbReference type="Pfam" id="PF00694"/>
    </source>
</evidence>
<evidence type="ECO:0000256" key="3">
    <source>
        <dbReference type="ARBA" id="ARBA00004729"/>
    </source>
</evidence>
<dbReference type="SUPFAM" id="SSF52016">
    <property type="entry name" value="LeuD/IlvD-like"/>
    <property type="match status" value="1"/>
</dbReference>
<evidence type="ECO:0000256" key="5">
    <source>
        <dbReference type="ARBA" id="ARBA00023239"/>
    </source>
</evidence>
<organism evidence="8 9">
    <name type="scientific">Sulfidibacter corallicola</name>
    <dbReference type="NCBI Taxonomy" id="2818388"/>
    <lineage>
        <taxon>Bacteria</taxon>
        <taxon>Pseudomonadati</taxon>
        <taxon>Acidobacteriota</taxon>
        <taxon>Holophagae</taxon>
        <taxon>Acanthopleuribacterales</taxon>
        <taxon>Acanthopleuribacteraceae</taxon>
        <taxon>Sulfidibacter</taxon>
    </lineage>
</organism>
<comment type="subunit">
    <text evidence="4 6">Heterodimer of LeuC and LeuD.</text>
</comment>
<dbReference type="PANTHER" id="PTHR43345">
    <property type="entry name" value="3-ISOPROPYLMALATE DEHYDRATASE SMALL SUBUNIT 2-RELATED-RELATED"/>
    <property type="match status" value="1"/>
</dbReference>
<reference evidence="8" key="1">
    <citation type="submission" date="2021-03" db="EMBL/GenBank/DDBJ databases">
        <title>Acanthopleuribacteraceae sp. M133.</title>
        <authorList>
            <person name="Wang G."/>
        </authorList>
    </citation>
    <scope>NUCLEOTIDE SEQUENCE</scope>
    <source>
        <strain evidence="8">M133</strain>
    </source>
</reference>
<dbReference type="InterPro" id="IPR015928">
    <property type="entry name" value="Aconitase/3IPM_dehydase_swvl"/>
</dbReference>
<comment type="similarity">
    <text evidence="6">Belongs to the LeuD family. LeuD type 2 subfamily.</text>
</comment>
<dbReference type="HAMAP" id="MF_01032">
    <property type="entry name" value="LeuD_type2"/>
    <property type="match status" value="1"/>
</dbReference>
<dbReference type="Pfam" id="PF00694">
    <property type="entry name" value="Aconitase_C"/>
    <property type="match status" value="1"/>
</dbReference>
<dbReference type="UniPathway" id="UPA00048">
    <property type="reaction ID" value="UER00071"/>
</dbReference>
<dbReference type="InterPro" id="IPR050075">
    <property type="entry name" value="LeuD"/>
</dbReference>
<gene>
    <name evidence="6" type="primary">leuD</name>
    <name evidence="8" type="ORF">J3U87_19135</name>
</gene>
<dbReference type="PANTHER" id="PTHR43345:SF10">
    <property type="entry name" value="3-ISOPROPYLMALATE DEHYDRATASE SMALL SUBUNIT 1"/>
    <property type="match status" value="1"/>
</dbReference>
<dbReference type="InterPro" id="IPR000573">
    <property type="entry name" value="AconitaseA/IPMdHydase_ssu_swvl"/>
</dbReference>
<protein>
    <recommendedName>
        <fullName evidence="6">3-isopropylmalate dehydratase small subunit</fullName>
        <ecNumber evidence="6">4.2.1.33</ecNumber>
    </recommendedName>
    <alternativeName>
        <fullName evidence="6">Alpha-IPM isomerase</fullName>
        <shortName evidence="6">IPMI</shortName>
    </alternativeName>
    <alternativeName>
        <fullName evidence="6">Isopropylmalate isomerase</fullName>
    </alternativeName>
</protein>
<keyword evidence="5 6" id="KW-0456">Lyase</keyword>
<keyword evidence="6" id="KW-0100">Branched-chain amino acid biosynthesis</keyword>
<evidence type="ECO:0000256" key="1">
    <source>
        <dbReference type="ARBA" id="ARBA00000491"/>
    </source>
</evidence>
<dbReference type="EMBL" id="CP071793">
    <property type="protein sequence ID" value="QTD47709.1"/>
    <property type="molecule type" value="Genomic_DNA"/>
</dbReference>
<keyword evidence="6" id="KW-0028">Amino-acid biosynthesis</keyword>
<proteinExistence type="inferred from homology"/>
<dbReference type="CDD" id="cd01577">
    <property type="entry name" value="IPMI_Swivel"/>
    <property type="match status" value="1"/>
</dbReference>
<dbReference type="InterPro" id="IPR033940">
    <property type="entry name" value="IPMI_Swivel"/>
</dbReference>
<keyword evidence="9" id="KW-1185">Reference proteome</keyword>
<dbReference type="NCBIfam" id="TIGR02087">
    <property type="entry name" value="LEUD_arch"/>
    <property type="match status" value="1"/>
</dbReference>
<name>A0A8A4TC80_SULCO</name>
<comment type="pathway">
    <text evidence="3 6">Amino-acid biosynthesis; L-leucine biosynthesis; L-leucine from 3-methyl-2-oxobutanoate: step 2/4.</text>
</comment>